<dbReference type="SMART" id="SM00248">
    <property type="entry name" value="ANK"/>
    <property type="match status" value="9"/>
</dbReference>
<evidence type="ECO:0000256" key="3">
    <source>
        <dbReference type="PROSITE-ProRule" id="PRU00023"/>
    </source>
</evidence>
<dbReference type="Proteomes" id="UP000604046">
    <property type="component" value="Unassembled WGS sequence"/>
</dbReference>
<evidence type="ECO:0000256" key="1">
    <source>
        <dbReference type="ARBA" id="ARBA00022737"/>
    </source>
</evidence>
<evidence type="ECO:0000313" key="5">
    <source>
        <dbReference type="Proteomes" id="UP000604046"/>
    </source>
</evidence>
<sequence length="757" mass="84300">MSEAVLDQCRAWVTRHGSLMTEPGLRMLLQEICQLSDQEVNLLREGFDAQADRLQPMPLVPFVQWLFQALTPRAPPTPPAPTPPPARAPEESGVPLREFRRLVAENPWLATKRWNAHAGRAERPNMHDVVAEIIKPRTEAKLIAYAELLEPLKPQVFVSHWWGEEFLSFVRALRLFARVYAFEALKNLPEEDYVEVLDNIVFWVCSFANRQWEVNLGSTLQESPFERALAAPTCTHVVMVMDPDATPLRRIWCLYEVLRTHALKKTFHIATDSGVLTFGDDEPKGQQREDLLSLTKRVLEIDASTAQASKEPDRRMIMNEVDKAVGLEQFGLHVASLLMLAFRMRGGEQLAMEAPELKHRFFDLHRLRDILVTFEGRTPLHSAAQRKGPDEVRLALADADPEELKSCNSLGQTPLHMAAAYNAHKESLDLLVGANMDINGRDRNGLTPWMLSAVTGHHDALAHLLATGGSLACDLDLFEQQYLPWTSRVLPNALLLSAFSGSVKCCRVLLDQPGQKVHLVMVTAASCFGHREVLEALLPHVADVNASFSGPLASPLLQASFCGHLDCVELLLKHRALPNATADGGKTAFFCSMTTGHEDIGRLLLSHRADPWITTDEDEHPLRTASGGGHDGCVRMLLSLRADLHGRHGESRSTPLHVAAEWGREPTVRLLVKNLADVNAKDMKDRTPLHRAAEYGYTDVLAVLLELRADARHMDCEGMTPLEVAKHEKMEEAAALLRVLTTGSYLNDLNLSQVPSE</sequence>
<proteinExistence type="predicted"/>
<dbReference type="PANTHER" id="PTHR24123:SF33">
    <property type="entry name" value="PROTEIN HOS4"/>
    <property type="match status" value="1"/>
</dbReference>
<comment type="caution">
    <text evidence="4">The sequence shown here is derived from an EMBL/GenBank/DDBJ whole genome shotgun (WGS) entry which is preliminary data.</text>
</comment>
<keyword evidence="2 3" id="KW-0040">ANK repeat</keyword>
<organism evidence="4 5">
    <name type="scientific">Symbiodinium natans</name>
    <dbReference type="NCBI Taxonomy" id="878477"/>
    <lineage>
        <taxon>Eukaryota</taxon>
        <taxon>Sar</taxon>
        <taxon>Alveolata</taxon>
        <taxon>Dinophyceae</taxon>
        <taxon>Suessiales</taxon>
        <taxon>Symbiodiniaceae</taxon>
        <taxon>Symbiodinium</taxon>
    </lineage>
</organism>
<dbReference type="InterPro" id="IPR002110">
    <property type="entry name" value="Ankyrin_rpt"/>
</dbReference>
<dbReference type="EMBL" id="CAJNDS010000818">
    <property type="protein sequence ID" value="CAE7235951.1"/>
    <property type="molecule type" value="Genomic_DNA"/>
</dbReference>
<dbReference type="InterPro" id="IPR051165">
    <property type="entry name" value="Multifunctional_ANK_Repeat"/>
</dbReference>
<name>A0A812L004_9DINO</name>
<dbReference type="Pfam" id="PF13637">
    <property type="entry name" value="Ank_4"/>
    <property type="match status" value="1"/>
</dbReference>
<dbReference type="Gene3D" id="1.25.40.20">
    <property type="entry name" value="Ankyrin repeat-containing domain"/>
    <property type="match status" value="3"/>
</dbReference>
<reference evidence="4" key="1">
    <citation type="submission" date="2021-02" db="EMBL/GenBank/DDBJ databases">
        <authorList>
            <person name="Dougan E. K."/>
            <person name="Rhodes N."/>
            <person name="Thang M."/>
            <person name="Chan C."/>
        </authorList>
    </citation>
    <scope>NUCLEOTIDE SEQUENCE</scope>
</reference>
<dbReference type="AlphaFoldDB" id="A0A812L004"/>
<dbReference type="PROSITE" id="PS50088">
    <property type="entry name" value="ANK_REPEAT"/>
    <property type="match status" value="3"/>
</dbReference>
<dbReference type="Pfam" id="PF12796">
    <property type="entry name" value="Ank_2"/>
    <property type="match status" value="2"/>
</dbReference>
<keyword evidence="1" id="KW-0677">Repeat</keyword>
<feature type="repeat" description="ANK" evidence="3">
    <location>
        <begin position="410"/>
        <end position="443"/>
    </location>
</feature>
<keyword evidence="5" id="KW-1185">Reference proteome</keyword>
<accession>A0A812L004</accession>
<dbReference type="InterPro" id="IPR036770">
    <property type="entry name" value="Ankyrin_rpt-contain_sf"/>
</dbReference>
<protein>
    <submittedName>
        <fullName evidence="4">SecG protein</fullName>
    </submittedName>
</protein>
<dbReference type="SUPFAM" id="SSF48403">
    <property type="entry name" value="Ankyrin repeat"/>
    <property type="match status" value="1"/>
</dbReference>
<feature type="repeat" description="ANK" evidence="3">
    <location>
        <begin position="684"/>
        <end position="716"/>
    </location>
</feature>
<dbReference type="PROSITE" id="PS50297">
    <property type="entry name" value="ANK_REP_REGION"/>
    <property type="match status" value="3"/>
</dbReference>
<gene>
    <name evidence="4" type="primary">secG</name>
    <name evidence="4" type="ORF">SNAT2548_LOCUS10117</name>
</gene>
<evidence type="ECO:0000313" key="4">
    <source>
        <dbReference type="EMBL" id="CAE7235951.1"/>
    </source>
</evidence>
<evidence type="ECO:0000256" key="2">
    <source>
        <dbReference type="ARBA" id="ARBA00023043"/>
    </source>
</evidence>
<feature type="repeat" description="ANK" evidence="3">
    <location>
        <begin position="651"/>
        <end position="683"/>
    </location>
</feature>
<dbReference type="PANTHER" id="PTHR24123">
    <property type="entry name" value="ANKYRIN REPEAT-CONTAINING"/>
    <property type="match status" value="1"/>
</dbReference>
<dbReference type="OrthoDB" id="410429at2759"/>